<protein>
    <recommendedName>
        <fullName evidence="3">Carboxylic ester hydrolase</fullName>
        <ecNumber evidence="3">3.1.1.-</ecNumber>
    </recommendedName>
</protein>
<dbReference type="PROSITE" id="PS00122">
    <property type="entry name" value="CARBOXYLESTERASE_B_1"/>
    <property type="match status" value="1"/>
</dbReference>
<dbReference type="PANTHER" id="PTHR43918:SF4">
    <property type="entry name" value="CARBOXYLIC ESTER HYDROLASE"/>
    <property type="match status" value="1"/>
</dbReference>
<dbReference type="GO" id="GO:0052689">
    <property type="term" value="F:carboxylic ester hydrolase activity"/>
    <property type="evidence" value="ECO:0007669"/>
    <property type="project" value="TreeGrafter"/>
</dbReference>
<dbReference type="EC" id="3.1.1.-" evidence="3"/>
<name>A0A194XMN1_MOLSC</name>
<dbReference type="InterPro" id="IPR019826">
    <property type="entry name" value="Carboxylesterase_B_AS"/>
</dbReference>
<dbReference type="GeneID" id="28820262"/>
<dbReference type="InterPro" id="IPR050654">
    <property type="entry name" value="AChE-related_enzymes"/>
</dbReference>
<dbReference type="KEGG" id="psco:LY89DRAFT_609908"/>
<dbReference type="AlphaFoldDB" id="A0A194XMN1"/>
<accession>A0A194XMN1</accession>
<evidence type="ECO:0000256" key="3">
    <source>
        <dbReference type="RuleBase" id="RU361235"/>
    </source>
</evidence>
<dbReference type="PANTHER" id="PTHR43918">
    <property type="entry name" value="ACETYLCHOLINESTERASE"/>
    <property type="match status" value="1"/>
</dbReference>
<proteinExistence type="inferred from homology"/>
<dbReference type="Proteomes" id="UP000070700">
    <property type="component" value="Unassembled WGS sequence"/>
</dbReference>
<comment type="similarity">
    <text evidence="1 3">Belongs to the type-B carboxylesterase/lipase family.</text>
</comment>
<dbReference type="InParanoid" id="A0A194XMN1"/>
<reference evidence="5 6" key="1">
    <citation type="submission" date="2015-10" db="EMBL/GenBank/DDBJ databases">
        <title>Full genome of DAOMC 229536 Phialocephala scopiformis, a fungal endophyte of spruce producing the potent anti-insectan compound rugulosin.</title>
        <authorList>
            <consortium name="DOE Joint Genome Institute"/>
            <person name="Walker A.K."/>
            <person name="Frasz S.L."/>
            <person name="Seifert K.A."/>
            <person name="Miller J.D."/>
            <person name="Mondo S.J."/>
            <person name="Labutti K."/>
            <person name="Lipzen A."/>
            <person name="Dockter R."/>
            <person name="Kennedy M."/>
            <person name="Grigoriev I.V."/>
            <person name="Spatafora J.W."/>
        </authorList>
    </citation>
    <scope>NUCLEOTIDE SEQUENCE [LARGE SCALE GENOMIC DNA]</scope>
    <source>
        <strain evidence="5 6">CBS 120377</strain>
    </source>
</reference>
<feature type="domain" description="Carboxylesterase type B" evidence="4">
    <location>
        <begin position="385"/>
        <end position="499"/>
    </location>
</feature>
<feature type="signal peptide" evidence="3">
    <location>
        <begin position="1"/>
        <end position="18"/>
    </location>
</feature>
<sequence length="529" mass="56485">MMRTFTVFTALSLQLVWAAPQFIQGECDNFTIGQTVETSSGSVTGHASSTYSEVSEYLGIPYAYPPVGDLRFAAPVKYTGSSALNGSTYGPSCPLLPSANGTAPTAANIAASNVTEVGLELIEILTSEVLVHSEDCLYMNVWSKPQSGEELKAVMVFIYGGAFDSGTSSSPQLDGAGLADMGDVVVVSFNYRFSILGFPGDPNTQRNVAFLDQRLAMEWVRDNIANFGGDTSRITLFGQSAGSASTDYYSYAWASDPIVTGIILESGTVFSFDLPYASNDSAAVWYNVSTTVGCGNASTDPTELMACMQSVELDTLMAAVPQTGLYSLISAFGPTVDNTLVFANYSEQTPASIPVLDGSNDYEAGLFRTELAMSGEFLPDIDWDLYNLASFTCPAGTRANASVAAGNPTWRYRFFGVFPNTNVSAEGGAYHGAELPILFGTTFSPPNSTAEELIFQKYLIGAWTTFAKDPVNGLLTYEGGWPLYDPNEATLVRLAYDDNFTSPNLALPMQYDVECPDVSLAALIAALLG</sequence>
<dbReference type="SUPFAM" id="SSF53474">
    <property type="entry name" value="alpha/beta-Hydrolases"/>
    <property type="match status" value="1"/>
</dbReference>
<dbReference type="InterPro" id="IPR002018">
    <property type="entry name" value="CarbesteraseB"/>
</dbReference>
<evidence type="ECO:0000313" key="5">
    <source>
        <dbReference type="EMBL" id="KUJ21349.1"/>
    </source>
</evidence>
<evidence type="ECO:0000256" key="2">
    <source>
        <dbReference type="ARBA" id="ARBA00022801"/>
    </source>
</evidence>
<dbReference type="InterPro" id="IPR029058">
    <property type="entry name" value="AB_hydrolase_fold"/>
</dbReference>
<keyword evidence="6" id="KW-1185">Reference proteome</keyword>
<evidence type="ECO:0000313" key="6">
    <source>
        <dbReference type="Proteomes" id="UP000070700"/>
    </source>
</evidence>
<keyword evidence="2 3" id="KW-0378">Hydrolase</keyword>
<feature type="domain" description="Carboxylesterase type B" evidence="4">
    <location>
        <begin position="34"/>
        <end position="370"/>
    </location>
</feature>
<keyword evidence="3" id="KW-0732">Signal</keyword>
<gene>
    <name evidence="5" type="ORF">LY89DRAFT_609908</name>
</gene>
<organism evidence="5 6">
    <name type="scientific">Mollisia scopiformis</name>
    <name type="common">Conifer needle endophyte fungus</name>
    <name type="synonym">Phialocephala scopiformis</name>
    <dbReference type="NCBI Taxonomy" id="149040"/>
    <lineage>
        <taxon>Eukaryota</taxon>
        <taxon>Fungi</taxon>
        <taxon>Dikarya</taxon>
        <taxon>Ascomycota</taxon>
        <taxon>Pezizomycotina</taxon>
        <taxon>Leotiomycetes</taxon>
        <taxon>Helotiales</taxon>
        <taxon>Mollisiaceae</taxon>
        <taxon>Mollisia</taxon>
    </lineage>
</organism>
<dbReference type="RefSeq" id="XP_018075704.1">
    <property type="nucleotide sequence ID" value="XM_018210536.1"/>
</dbReference>
<dbReference type="EMBL" id="KQ947408">
    <property type="protein sequence ID" value="KUJ21349.1"/>
    <property type="molecule type" value="Genomic_DNA"/>
</dbReference>
<dbReference type="Pfam" id="PF00135">
    <property type="entry name" value="COesterase"/>
    <property type="match status" value="2"/>
</dbReference>
<feature type="chain" id="PRO_5008443900" description="Carboxylic ester hydrolase" evidence="3">
    <location>
        <begin position="19"/>
        <end position="529"/>
    </location>
</feature>
<evidence type="ECO:0000256" key="1">
    <source>
        <dbReference type="ARBA" id="ARBA00005964"/>
    </source>
</evidence>
<dbReference type="OrthoDB" id="408631at2759"/>
<evidence type="ECO:0000259" key="4">
    <source>
        <dbReference type="Pfam" id="PF00135"/>
    </source>
</evidence>
<dbReference type="Gene3D" id="3.40.50.1820">
    <property type="entry name" value="alpha/beta hydrolase"/>
    <property type="match status" value="2"/>
</dbReference>